<dbReference type="InterPro" id="IPR024810">
    <property type="entry name" value="MAB21L/cGLR"/>
</dbReference>
<accession>A0A9D4RNQ7</accession>
<reference evidence="2" key="2">
    <citation type="submission" date="2020-11" db="EMBL/GenBank/DDBJ databases">
        <authorList>
            <person name="McCartney M.A."/>
            <person name="Auch B."/>
            <person name="Kono T."/>
            <person name="Mallez S."/>
            <person name="Becker A."/>
            <person name="Gohl D.M."/>
            <person name="Silverstein K.A.T."/>
            <person name="Koren S."/>
            <person name="Bechman K.B."/>
            <person name="Herman A."/>
            <person name="Abrahante J.E."/>
            <person name="Garbe J."/>
        </authorList>
    </citation>
    <scope>NUCLEOTIDE SEQUENCE</scope>
    <source>
        <strain evidence="2">Duluth1</strain>
        <tissue evidence="2">Whole animal</tissue>
    </source>
</reference>
<protein>
    <recommendedName>
        <fullName evidence="1">Mab-21-like HhH/H2TH-like domain-containing protein</fullName>
    </recommendedName>
</protein>
<dbReference type="EMBL" id="JAIWYP010000002">
    <property type="protein sequence ID" value="KAH3875249.1"/>
    <property type="molecule type" value="Genomic_DNA"/>
</dbReference>
<comment type="caution">
    <text evidence="2">The sequence shown here is derived from an EMBL/GenBank/DDBJ whole genome shotgun (WGS) entry which is preliminary data.</text>
</comment>
<dbReference type="Pfam" id="PF20266">
    <property type="entry name" value="Mab-21_C"/>
    <property type="match status" value="1"/>
</dbReference>
<evidence type="ECO:0000259" key="1">
    <source>
        <dbReference type="Pfam" id="PF20266"/>
    </source>
</evidence>
<dbReference type="Proteomes" id="UP000828390">
    <property type="component" value="Unassembled WGS sequence"/>
</dbReference>
<name>A0A9D4RNQ7_DREPO</name>
<evidence type="ECO:0000313" key="3">
    <source>
        <dbReference type="Proteomes" id="UP000828390"/>
    </source>
</evidence>
<dbReference type="PANTHER" id="PTHR10656">
    <property type="entry name" value="CELL FATE DETERMINING PROTEIN MAB21-RELATED"/>
    <property type="match status" value="1"/>
</dbReference>
<organism evidence="2 3">
    <name type="scientific">Dreissena polymorpha</name>
    <name type="common">Zebra mussel</name>
    <name type="synonym">Mytilus polymorpha</name>
    <dbReference type="NCBI Taxonomy" id="45954"/>
    <lineage>
        <taxon>Eukaryota</taxon>
        <taxon>Metazoa</taxon>
        <taxon>Spiralia</taxon>
        <taxon>Lophotrochozoa</taxon>
        <taxon>Mollusca</taxon>
        <taxon>Bivalvia</taxon>
        <taxon>Autobranchia</taxon>
        <taxon>Heteroconchia</taxon>
        <taxon>Euheterodonta</taxon>
        <taxon>Imparidentia</taxon>
        <taxon>Neoheterodontei</taxon>
        <taxon>Myida</taxon>
        <taxon>Dreissenoidea</taxon>
        <taxon>Dreissenidae</taxon>
        <taxon>Dreissena</taxon>
    </lineage>
</organism>
<keyword evidence="3" id="KW-1185">Reference proteome</keyword>
<feature type="domain" description="Mab-21-like HhH/H2TH-like" evidence="1">
    <location>
        <begin position="294"/>
        <end position="371"/>
    </location>
</feature>
<sequence>MAECGPWCATSDHEPVPRDISFYSYRSRTFQVFCEIASVETCTLMNCLGYGSHIRQARRDVYREMDEVVNLRSRGAIVITTGSKAEGLTSIYENDLDQMFVLEGLICLEDCVNTDTLPMDTIVFTLDTSVCYHGHCRLNLLERGSIFSPKLRDVMCLDEKGHILLSSDLIVNMRDQIQLEDDEVRHERAGPSTPSSYGPMHTDIVFSVRCQCPCILSRWAERSRHWPPPDIVQKVVTMGAFVTPVGFKGSEYKHVEWRICFNTAEIELVSSLNDIQIYIYVILKMVIKDVLKPIKKEITSYAVKNIVFWLAENNPIAQFDENCSLFYWLRKGLEQLRTAILKIHLPYYMIPERNLMEACGLDAEQKRTWAKTITDMMDEGPKILLRLPKIRKAIISYPEPLIWYIKRKLDLELLLMKGWIRCMQCMGENRVVNTSDSVLTLITGRQIETLNEVLQRMHEEDSLVGEPINIRNMMMM</sequence>
<proteinExistence type="predicted"/>
<dbReference type="AlphaFoldDB" id="A0A9D4RNQ7"/>
<dbReference type="OrthoDB" id="5974723at2759"/>
<evidence type="ECO:0000313" key="2">
    <source>
        <dbReference type="EMBL" id="KAH3875249.1"/>
    </source>
</evidence>
<dbReference type="InterPro" id="IPR046906">
    <property type="entry name" value="Mab-21_HhH/H2TH-like"/>
</dbReference>
<dbReference type="PANTHER" id="PTHR10656:SF69">
    <property type="entry name" value="MAB-21-LIKE HHH_H2TH-LIKE DOMAIN-CONTAINING PROTEIN"/>
    <property type="match status" value="1"/>
</dbReference>
<dbReference type="Gene3D" id="1.10.1410.40">
    <property type="match status" value="1"/>
</dbReference>
<gene>
    <name evidence="2" type="ORF">DPMN_038512</name>
</gene>
<reference evidence="2" key="1">
    <citation type="journal article" date="2019" name="bioRxiv">
        <title>The Genome of the Zebra Mussel, Dreissena polymorpha: A Resource for Invasive Species Research.</title>
        <authorList>
            <person name="McCartney M.A."/>
            <person name="Auch B."/>
            <person name="Kono T."/>
            <person name="Mallez S."/>
            <person name="Zhang Y."/>
            <person name="Obille A."/>
            <person name="Becker A."/>
            <person name="Abrahante J.E."/>
            <person name="Garbe J."/>
            <person name="Badalamenti J.P."/>
            <person name="Herman A."/>
            <person name="Mangelson H."/>
            <person name="Liachko I."/>
            <person name="Sullivan S."/>
            <person name="Sone E.D."/>
            <person name="Koren S."/>
            <person name="Silverstein K.A.T."/>
            <person name="Beckman K.B."/>
            <person name="Gohl D.M."/>
        </authorList>
    </citation>
    <scope>NUCLEOTIDE SEQUENCE</scope>
    <source>
        <strain evidence="2">Duluth1</strain>
        <tissue evidence="2">Whole animal</tissue>
    </source>
</reference>
<dbReference type="SMART" id="SM01265">
    <property type="entry name" value="Mab-21"/>
    <property type="match status" value="1"/>
</dbReference>